<accession>A0ABT4MXQ1</accession>
<keyword evidence="2" id="KW-0378">Hydrolase</keyword>
<evidence type="ECO:0000313" key="3">
    <source>
        <dbReference type="Proteomes" id="UP001067235"/>
    </source>
</evidence>
<dbReference type="Pfam" id="PF00561">
    <property type="entry name" value="Abhydrolase_1"/>
    <property type="match status" value="1"/>
</dbReference>
<dbReference type="PANTHER" id="PTHR37946:SF1">
    <property type="entry name" value="SLL1969 PROTEIN"/>
    <property type="match status" value="1"/>
</dbReference>
<dbReference type="Gene3D" id="3.40.50.1820">
    <property type="entry name" value="alpha/beta hydrolase"/>
    <property type="match status" value="1"/>
</dbReference>
<evidence type="ECO:0000259" key="1">
    <source>
        <dbReference type="Pfam" id="PF00561"/>
    </source>
</evidence>
<dbReference type="RefSeq" id="WP_301571370.1">
    <property type="nucleotide sequence ID" value="NZ_JAPWIE010000003.1"/>
</dbReference>
<organism evidence="2 3">
    <name type="scientific">Gordonia rubripertincta</name>
    <name type="common">Rhodococcus corallinus</name>
    <dbReference type="NCBI Taxonomy" id="36822"/>
    <lineage>
        <taxon>Bacteria</taxon>
        <taxon>Bacillati</taxon>
        <taxon>Actinomycetota</taxon>
        <taxon>Actinomycetes</taxon>
        <taxon>Mycobacteriales</taxon>
        <taxon>Gordoniaceae</taxon>
        <taxon>Gordonia</taxon>
    </lineage>
</organism>
<dbReference type="EMBL" id="JAPWIE010000003">
    <property type="protein sequence ID" value="MCZ4550796.1"/>
    <property type="molecule type" value="Genomic_DNA"/>
</dbReference>
<gene>
    <name evidence="2" type="ORF">O4213_12455</name>
</gene>
<evidence type="ECO:0000313" key="2">
    <source>
        <dbReference type="EMBL" id="MCZ4550796.1"/>
    </source>
</evidence>
<keyword evidence="3" id="KW-1185">Reference proteome</keyword>
<feature type="domain" description="AB hydrolase-1" evidence="1">
    <location>
        <begin position="55"/>
        <end position="151"/>
    </location>
</feature>
<sequence length="273" mass="30194">MYDFQDSRDRTSGPPLPKPMIALTALEVVRVAVEYPVSVGLDAVLPVRRVGGGRPVLVLPGFSASDSLTRRLRAHLRRQDYRVHGWGLGTNHGLTDEIVAGLPARLDTIHERYGRPVSVVGWSFGGLLARWLGHVRPDQVDRVITLGSPWRPQGEITRTTALFERAARKYGLSPEARDIVDTLRQPMPVPCTAVYSKTDGVVNWRSCALDDAQDQQNIAVVSSHIGLVSNPLSLAVVSDRLAHEHPADAAFLWRRCLHRSLFGQQPRTPTVRS</sequence>
<dbReference type="Proteomes" id="UP001067235">
    <property type="component" value="Unassembled WGS sequence"/>
</dbReference>
<protein>
    <submittedName>
        <fullName evidence="2">Alpha/beta fold hydrolase</fullName>
    </submittedName>
</protein>
<reference evidence="2" key="1">
    <citation type="submission" date="2022-12" db="EMBL/GenBank/DDBJ databases">
        <authorList>
            <person name="Krivoruchko A.V."/>
            <person name="Elkin A."/>
        </authorList>
    </citation>
    <scope>NUCLEOTIDE SEQUENCE</scope>
    <source>
        <strain evidence="2">IEGM 1388</strain>
    </source>
</reference>
<dbReference type="InterPro" id="IPR000073">
    <property type="entry name" value="AB_hydrolase_1"/>
</dbReference>
<name>A0ABT4MXQ1_GORRU</name>
<dbReference type="PANTHER" id="PTHR37946">
    <property type="entry name" value="SLL1969 PROTEIN"/>
    <property type="match status" value="1"/>
</dbReference>
<proteinExistence type="predicted"/>
<comment type="caution">
    <text evidence="2">The sequence shown here is derived from an EMBL/GenBank/DDBJ whole genome shotgun (WGS) entry which is preliminary data.</text>
</comment>
<dbReference type="InterPro" id="IPR029058">
    <property type="entry name" value="AB_hydrolase_fold"/>
</dbReference>
<dbReference type="GO" id="GO:0016787">
    <property type="term" value="F:hydrolase activity"/>
    <property type="evidence" value="ECO:0007669"/>
    <property type="project" value="UniProtKB-KW"/>
</dbReference>
<dbReference type="SUPFAM" id="SSF53474">
    <property type="entry name" value="alpha/beta-Hydrolases"/>
    <property type="match status" value="1"/>
</dbReference>